<reference evidence="1 2" key="1">
    <citation type="submission" date="2015-10" db="EMBL/GenBank/DDBJ databases">
        <title>A novel member of the family Ruminococcaceae isolated from human faeces.</title>
        <authorList>
            <person name="Shkoporov A.N."/>
            <person name="Chaplin A.V."/>
            <person name="Motuzova O.V."/>
            <person name="Kafarskaia L.I."/>
            <person name="Efimov B.A."/>
        </authorList>
    </citation>
    <scope>NUCLEOTIDE SEQUENCE [LARGE SCALE GENOMIC DNA]</scope>
    <source>
        <strain evidence="1 2">668</strain>
    </source>
</reference>
<name>A0A0W7TL33_9FIRM</name>
<sequence length="138" mass="15697">MGMTFESKTGNSAGSVFLEKVGYRKTEDANSISYAQNELVFLISFLPNSEESDIMIHFKKENQSFSVGWIALVREGIKGEGDGEKTKNVIQLLRYIESHYNLITDFQYCLHSNVLIDAYVKQHQALFEKSVSDFLEKA</sequence>
<comment type="caution">
    <text evidence="1">The sequence shown here is derived from an EMBL/GenBank/DDBJ whole genome shotgun (WGS) entry which is preliminary data.</text>
</comment>
<gene>
    <name evidence="1" type="ORF">ASJ35_18430</name>
</gene>
<proteinExistence type="predicted"/>
<dbReference type="AlphaFoldDB" id="A0A0W7TL33"/>
<dbReference type="EMBL" id="LMUA01000060">
    <property type="protein sequence ID" value="KUE74588.1"/>
    <property type="molecule type" value="Genomic_DNA"/>
</dbReference>
<dbReference type="RefSeq" id="WP_058724039.1">
    <property type="nucleotide sequence ID" value="NZ_LMUA01000060.1"/>
</dbReference>
<organism evidence="1 2">
    <name type="scientific">Ruthenibacterium lactatiformans</name>
    <dbReference type="NCBI Taxonomy" id="1550024"/>
    <lineage>
        <taxon>Bacteria</taxon>
        <taxon>Bacillati</taxon>
        <taxon>Bacillota</taxon>
        <taxon>Clostridia</taxon>
        <taxon>Eubacteriales</taxon>
        <taxon>Oscillospiraceae</taxon>
        <taxon>Ruthenibacterium</taxon>
    </lineage>
</organism>
<evidence type="ECO:0000313" key="2">
    <source>
        <dbReference type="Proteomes" id="UP000053433"/>
    </source>
</evidence>
<protein>
    <submittedName>
        <fullName evidence="1">Uncharacterized protein</fullName>
    </submittedName>
</protein>
<evidence type="ECO:0000313" key="1">
    <source>
        <dbReference type="EMBL" id="KUE74588.1"/>
    </source>
</evidence>
<accession>A0A0W7TL33</accession>
<dbReference type="Proteomes" id="UP000053433">
    <property type="component" value="Unassembled WGS sequence"/>
</dbReference>